<proteinExistence type="predicted"/>
<evidence type="ECO:0000313" key="3">
    <source>
        <dbReference type="Proteomes" id="UP000623129"/>
    </source>
</evidence>
<evidence type="ECO:0000256" key="1">
    <source>
        <dbReference type="SAM" id="MobiDB-lite"/>
    </source>
</evidence>
<feature type="compositionally biased region" description="Basic and acidic residues" evidence="1">
    <location>
        <begin position="298"/>
        <end position="339"/>
    </location>
</feature>
<gene>
    <name evidence="2" type="ORF">FCM35_KLT10918</name>
</gene>
<comment type="caution">
    <text evidence="2">The sequence shown here is derived from an EMBL/GenBank/DDBJ whole genome shotgun (WGS) entry which is preliminary data.</text>
</comment>
<keyword evidence="3" id="KW-1185">Reference proteome</keyword>
<dbReference type="EMBL" id="SWLB01000021">
    <property type="protein sequence ID" value="KAF3324761.1"/>
    <property type="molecule type" value="Genomic_DNA"/>
</dbReference>
<feature type="region of interest" description="Disordered" evidence="1">
    <location>
        <begin position="157"/>
        <end position="339"/>
    </location>
</feature>
<feature type="compositionally biased region" description="Basic and acidic residues" evidence="1">
    <location>
        <begin position="201"/>
        <end position="220"/>
    </location>
</feature>
<feature type="compositionally biased region" description="Polar residues" evidence="1">
    <location>
        <begin position="221"/>
        <end position="230"/>
    </location>
</feature>
<feature type="compositionally biased region" description="Low complexity" evidence="1">
    <location>
        <begin position="181"/>
        <end position="190"/>
    </location>
</feature>
<feature type="compositionally biased region" description="Basic and acidic residues" evidence="1">
    <location>
        <begin position="705"/>
        <end position="720"/>
    </location>
</feature>
<evidence type="ECO:0000313" key="2">
    <source>
        <dbReference type="EMBL" id="KAF3324761.1"/>
    </source>
</evidence>
<organism evidence="2 3">
    <name type="scientific">Carex littledalei</name>
    <dbReference type="NCBI Taxonomy" id="544730"/>
    <lineage>
        <taxon>Eukaryota</taxon>
        <taxon>Viridiplantae</taxon>
        <taxon>Streptophyta</taxon>
        <taxon>Embryophyta</taxon>
        <taxon>Tracheophyta</taxon>
        <taxon>Spermatophyta</taxon>
        <taxon>Magnoliopsida</taxon>
        <taxon>Liliopsida</taxon>
        <taxon>Poales</taxon>
        <taxon>Cyperaceae</taxon>
        <taxon>Cyperoideae</taxon>
        <taxon>Cariceae</taxon>
        <taxon>Carex</taxon>
        <taxon>Carex subgen. Euthyceras</taxon>
    </lineage>
</organism>
<feature type="compositionally biased region" description="Polar residues" evidence="1">
    <location>
        <begin position="283"/>
        <end position="297"/>
    </location>
</feature>
<dbReference type="OrthoDB" id="1923709at2759"/>
<feature type="region of interest" description="Disordered" evidence="1">
    <location>
        <begin position="610"/>
        <end position="635"/>
    </location>
</feature>
<dbReference type="PANTHER" id="PTHR34802">
    <property type="entry name" value="CHORISMATE SYNTHASE"/>
    <property type="match status" value="1"/>
</dbReference>
<protein>
    <submittedName>
        <fullName evidence="2">Uncharacterized protein</fullName>
    </submittedName>
</protein>
<feature type="region of interest" description="Disordered" evidence="1">
    <location>
        <begin position="956"/>
        <end position="976"/>
    </location>
</feature>
<feature type="region of interest" description="Disordered" evidence="1">
    <location>
        <begin position="703"/>
        <end position="722"/>
    </location>
</feature>
<name>A0A833V474_9POAL</name>
<dbReference type="AlphaFoldDB" id="A0A833V474"/>
<feature type="compositionally biased region" description="Basic and acidic residues" evidence="1">
    <location>
        <begin position="966"/>
        <end position="976"/>
    </location>
</feature>
<accession>A0A833V474</accession>
<feature type="compositionally biased region" description="Polar residues" evidence="1">
    <location>
        <begin position="610"/>
        <end position="628"/>
    </location>
</feature>
<reference evidence="2" key="1">
    <citation type="submission" date="2020-01" db="EMBL/GenBank/DDBJ databases">
        <title>Genome sequence of Kobresia littledalei, the first chromosome-level genome in the family Cyperaceae.</title>
        <authorList>
            <person name="Qu G."/>
        </authorList>
    </citation>
    <scope>NUCLEOTIDE SEQUENCE</scope>
    <source>
        <strain evidence="2">C.B.Clarke</strain>
        <tissue evidence="2">Leaf</tissue>
    </source>
</reference>
<feature type="region of interest" description="Disordered" evidence="1">
    <location>
        <begin position="353"/>
        <end position="413"/>
    </location>
</feature>
<feature type="compositionally biased region" description="Polar residues" evidence="1">
    <location>
        <begin position="246"/>
        <end position="255"/>
    </location>
</feature>
<dbReference type="PANTHER" id="PTHR34802:SF1">
    <property type="entry name" value="CHORISMATE SYNTHASE"/>
    <property type="match status" value="1"/>
</dbReference>
<sequence>MKSSLFSLSISLPLSFQSRSSPFHTSRAGTLSLSFQSTNPPIRKDSSSAIAGGCTGSSKKFNNFLGFRFDPYDLDCRNLVVDLSVVADCIVFKHLGMSLENANQAPSGIPSENVPESNKNPKKTYTREFLLSFRDLERCKKLPDGFDSSFRSELEDTSSSIVAERSRGRGEYGSTLTRFDSSSTFSKGSSGRWDTRSTGSSDKDADSQSERDTFGTERRFGNQNRRSWQGSSGGHDGLLGKPSGFVSGTSPNTRPSVPYQLKRTSEPYQPPRPFKPAPYSRSGVDSCNDETFGSTEHSTQDRAEEERKRRASFEMMRKEQHKVLQEKQNQKEKAPKQSGDHLLDLLQSSTNSQGTISEKDEDLDGHVAPHDASNKPSLSRPLVPPGFASSSVGDKKLQKGSLNASTESEMKNGATEAQYWSTAAGNKEDNAMGTPNLTPMWGAFLNHEDKEAGSIGIVASSPEQESSVSVLERFFGTALSKPSAPSSSIVQIEPQLSKAEEVIINPSSVPESSKFAQWFLEEDAKPAEDTSSKDLLSLFAKNLDKKSTQSPQISLGTTNETEFEQVVPKAAALGSMAPTNGPQKQTLSTNTKPAVLTCEDLEQLMLSQAGSSTDNNSATRPNISNKNWQVGGGSDSVNKDNSASFSLLSLLQKGAPAAMKEKDPEITPSTNLEATADSGNNVTLEALFGTAFMKELHSMDAPVSSRREDPSEPQFMDHRNNNSNNILFQDFHEREMNINLPEEESLFSVNDPPLNFQPNTNSLPPFTNHSKTEVALHDTSVGDLGNRMLNIGLGPDNATPVSHLRMSDNVPMSHIGGPQDINPSQRARFLGPEGMLQDPSHQFRPQFDLDPAARHVMMQNARYGAVGFGPEMDLVRHGLARGGPVPHPMHQVHPGFVSHEATSLPNLPMHQPPNFGHGVGLGIPGPGPLEFGVRNQTHPEALERILQMEMRAKSQQAGRLPGFHGGPEHGTDIRYR</sequence>
<feature type="compositionally biased region" description="Basic and acidic residues" evidence="1">
    <location>
        <begin position="364"/>
        <end position="373"/>
    </location>
</feature>
<dbReference type="Proteomes" id="UP000623129">
    <property type="component" value="Unassembled WGS sequence"/>
</dbReference>